<keyword evidence="1" id="KW-0378">Hydrolase</keyword>
<proteinExistence type="predicted"/>
<dbReference type="AlphaFoldDB" id="A0A381VMP1"/>
<evidence type="ECO:0000259" key="2">
    <source>
        <dbReference type="Pfam" id="PF20434"/>
    </source>
</evidence>
<accession>A0A381VMP1</accession>
<dbReference type="InterPro" id="IPR049492">
    <property type="entry name" value="BD-FAE-like_dom"/>
</dbReference>
<feature type="domain" description="BD-FAE-like" evidence="2">
    <location>
        <begin position="57"/>
        <end position="290"/>
    </location>
</feature>
<dbReference type="SUPFAM" id="SSF53474">
    <property type="entry name" value="alpha/beta-Hydrolases"/>
    <property type="match status" value="1"/>
</dbReference>
<dbReference type="PANTHER" id="PTHR48081">
    <property type="entry name" value="AB HYDROLASE SUPERFAMILY PROTEIN C4A8.06C"/>
    <property type="match status" value="1"/>
</dbReference>
<sequence length="355" mass="40205">MKKLILVFVIILVSLFIVFLSIDSSKNPELLSNNDPSKYVLVEDIVWASPKGMDLTLDIFTPISKKESYPVLIIFHGGGWLINDNSIMDQMSQYLATNAEYVVCNVNYRLLSDLGNTVTLDEIVEDAFGAVIWIKHNIFKYKGDNTKIAVTGDSAGAHLSAMIVNSGTKLSSDTKFEENLSFTPTYLPKGKTAEQAAIERDLKVQAAILSYGAFDIYKSSFDGFETFKNPFWLLSRSKARGIFGNHYNAEENSNMYQALSPIYNIPKREDRVLPPQFFIVGSKDSLTTPASVRQYIEKLELFNHKTEYWEYEDKSHAFLDSGSNFFLGSNFKEDAPQAIDMMIEFLDRVFNIEKE</sequence>
<dbReference type="GO" id="GO:0016787">
    <property type="term" value="F:hydrolase activity"/>
    <property type="evidence" value="ECO:0007669"/>
    <property type="project" value="UniProtKB-KW"/>
</dbReference>
<dbReference type="EMBL" id="UINC01009268">
    <property type="protein sequence ID" value="SVA41595.1"/>
    <property type="molecule type" value="Genomic_DNA"/>
</dbReference>
<gene>
    <name evidence="3" type="ORF">METZ01_LOCUS94449</name>
</gene>
<organism evidence="3">
    <name type="scientific">marine metagenome</name>
    <dbReference type="NCBI Taxonomy" id="408172"/>
    <lineage>
        <taxon>unclassified sequences</taxon>
        <taxon>metagenomes</taxon>
        <taxon>ecological metagenomes</taxon>
    </lineage>
</organism>
<dbReference type="Pfam" id="PF20434">
    <property type="entry name" value="BD-FAE"/>
    <property type="match status" value="1"/>
</dbReference>
<evidence type="ECO:0000313" key="3">
    <source>
        <dbReference type="EMBL" id="SVA41595.1"/>
    </source>
</evidence>
<name>A0A381VMP1_9ZZZZ</name>
<evidence type="ECO:0000256" key="1">
    <source>
        <dbReference type="ARBA" id="ARBA00022801"/>
    </source>
</evidence>
<reference evidence="3" key="1">
    <citation type="submission" date="2018-05" db="EMBL/GenBank/DDBJ databases">
        <authorList>
            <person name="Lanie J.A."/>
            <person name="Ng W.-L."/>
            <person name="Kazmierczak K.M."/>
            <person name="Andrzejewski T.M."/>
            <person name="Davidsen T.M."/>
            <person name="Wayne K.J."/>
            <person name="Tettelin H."/>
            <person name="Glass J.I."/>
            <person name="Rusch D."/>
            <person name="Podicherti R."/>
            <person name="Tsui H.-C.T."/>
            <person name="Winkler M.E."/>
        </authorList>
    </citation>
    <scope>NUCLEOTIDE SEQUENCE</scope>
</reference>
<dbReference type="InterPro" id="IPR029058">
    <property type="entry name" value="AB_hydrolase_fold"/>
</dbReference>
<dbReference type="InterPro" id="IPR050300">
    <property type="entry name" value="GDXG_lipolytic_enzyme"/>
</dbReference>
<dbReference type="Gene3D" id="3.40.50.1820">
    <property type="entry name" value="alpha/beta hydrolase"/>
    <property type="match status" value="1"/>
</dbReference>
<protein>
    <recommendedName>
        <fullName evidence="2">BD-FAE-like domain-containing protein</fullName>
    </recommendedName>
</protein>